<evidence type="ECO:0000313" key="1">
    <source>
        <dbReference type="EMBL" id="GMN48853.1"/>
    </source>
</evidence>
<dbReference type="InterPro" id="IPR017395">
    <property type="entry name" value="Chlorophyllase-like"/>
</dbReference>
<keyword evidence="2" id="KW-1185">Reference proteome</keyword>
<dbReference type="Pfam" id="PF07224">
    <property type="entry name" value="Chlorophyllase"/>
    <property type="match status" value="1"/>
</dbReference>
<dbReference type="InterPro" id="IPR029058">
    <property type="entry name" value="AB_hydrolase_fold"/>
</dbReference>
<accession>A0AA88AM98</accession>
<organism evidence="1 2">
    <name type="scientific">Ficus carica</name>
    <name type="common">Common fig</name>
    <dbReference type="NCBI Taxonomy" id="3494"/>
    <lineage>
        <taxon>Eukaryota</taxon>
        <taxon>Viridiplantae</taxon>
        <taxon>Streptophyta</taxon>
        <taxon>Embryophyta</taxon>
        <taxon>Tracheophyta</taxon>
        <taxon>Spermatophyta</taxon>
        <taxon>Magnoliopsida</taxon>
        <taxon>eudicotyledons</taxon>
        <taxon>Gunneridae</taxon>
        <taxon>Pentapetalae</taxon>
        <taxon>rosids</taxon>
        <taxon>fabids</taxon>
        <taxon>Rosales</taxon>
        <taxon>Moraceae</taxon>
        <taxon>Ficeae</taxon>
        <taxon>Ficus</taxon>
    </lineage>
</organism>
<comment type="caution">
    <text evidence="1">The sequence shown here is derived from an EMBL/GenBank/DDBJ whole genome shotgun (WGS) entry which is preliminary data.</text>
</comment>
<protein>
    <recommendedName>
        <fullName evidence="3">Chlorophyllase</fullName>
    </recommendedName>
</protein>
<dbReference type="SUPFAM" id="SSF53474">
    <property type="entry name" value="alpha/beta-Hydrolases"/>
    <property type="match status" value="1"/>
</dbReference>
<gene>
    <name evidence="1" type="ORF">TIFTF001_018025</name>
</gene>
<proteinExistence type="predicted"/>
<evidence type="ECO:0000313" key="2">
    <source>
        <dbReference type="Proteomes" id="UP001187192"/>
    </source>
</evidence>
<dbReference type="Proteomes" id="UP001187192">
    <property type="component" value="Unassembled WGS sequence"/>
</dbReference>
<dbReference type="GO" id="GO:0015996">
    <property type="term" value="P:chlorophyll catabolic process"/>
    <property type="evidence" value="ECO:0007669"/>
    <property type="project" value="TreeGrafter"/>
</dbReference>
<dbReference type="EMBL" id="BTGU01000029">
    <property type="protein sequence ID" value="GMN48853.1"/>
    <property type="molecule type" value="Genomic_DNA"/>
</dbReference>
<name>A0AA88AM98_FICCA</name>
<dbReference type="PANTHER" id="PTHR33428:SF10">
    <property type="entry name" value="CHLOROPHYLLASE-1"/>
    <property type="match status" value="1"/>
</dbReference>
<reference evidence="1" key="1">
    <citation type="submission" date="2023-07" db="EMBL/GenBank/DDBJ databases">
        <title>draft genome sequence of fig (Ficus carica).</title>
        <authorList>
            <person name="Takahashi T."/>
            <person name="Nishimura K."/>
        </authorList>
    </citation>
    <scope>NUCLEOTIDE SEQUENCE</scope>
</reference>
<evidence type="ECO:0008006" key="3">
    <source>
        <dbReference type="Google" id="ProtNLM"/>
    </source>
</evidence>
<dbReference type="GO" id="GO:0047746">
    <property type="term" value="F:chlorophyllase activity"/>
    <property type="evidence" value="ECO:0007669"/>
    <property type="project" value="TreeGrafter"/>
</dbReference>
<dbReference type="Gene3D" id="3.40.50.1820">
    <property type="entry name" value="alpha/beta hydrolase"/>
    <property type="match status" value="1"/>
</dbReference>
<sequence>MAQAEQSSMPEASWSSPPAPPTGTTVFNWGSYCFDTCLVQKSGLLFLSCFGFFKSILSCFGIDFNCLIPNNCSEEREKKYPPKEILIVHPIKSGTYPVLLFFPGTSLVNSFYSQLFKHISSHGFIVVSPQLYGLIPPPACVELNSAESVADWLLKYGLDGHLPGGVKPDFSSGLALAGHSRGGRTAFALADKRAAYSAKNDAASGIHSRLLTKSGSSDALNLSVLIGVDPVAACMCCASMPVVNPETDFFEFDVPVAVIGSGLGGDCAPKSGNYAQFFKRSKPPKRVEFLAPQYGHMDVLDDNPAGDGSCFSTVGGIAVAFFRAYNKTSPDTADLDAIVNNPGLAPAELVIPNPDQVAGQS</sequence>
<dbReference type="PANTHER" id="PTHR33428">
    <property type="entry name" value="CHLOROPHYLLASE-2, CHLOROPLASTIC"/>
    <property type="match status" value="1"/>
</dbReference>
<dbReference type="AlphaFoldDB" id="A0AA88AM98"/>